<sequence length="35" mass="3986">MRLCAQLSFDARTPYPGTPIGSHSVFCYHQHFGFI</sequence>
<protein>
    <submittedName>
        <fullName evidence="1">Uncharacterized protein</fullName>
    </submittedName>
</protein>
<name>A0A3P7J868_STRVU</name>
<reference evidence="1 2" key="1">
    <citation type="submission" date="2018-11" db="EMBL/GenBank/DDBJ databases">
        <authorList>
            <consortium name="Pathogen Informatics"/>
        </authorList>
    </citation>
    <scope>NUCLEOTIDE SEQUENCE [LARGE SCALE GENOMIC DNA]</scope>
</reference>
<proteinExistence type="predicted"/>
<keyword evidence="2" id="KW-1185">Reference proteome</keyword>
<gene>
    <name evidence="1" type="ORF">SVUK_LOCUS14484</name>
</gene>
<accession>A0A3P7J868</accession>
<dbReference type="AlphaFoldDB" id="A0A3P7J868"/>
<dbReference type="Proteomes" id="UP000270094">
    <property type="component" value="Unassembled WGS sequence"/>
</dbReference>
<evidence type="ECO:0000313" key="2">
    <source>
        <dbReference type="Proteomes" id="UP000270094"/>
    </source>
</evidence>
<evidence type="ECO:0000313" key="1">
    <source>
        <dbReference type="EMBL" id="VDM79486.1"/>
    </source>
</evidence>
<organism evidence="1 2">
    <name type="scientific">Strongylus vulgaris</name>
    <name type="common">Blood worm</name>
    <dbReference type="NCBI Taxonomy" id="40348"/>
    <lineage>
        <taxon>Eukaryota</taxon>
        <taxon>Metazoa</taxon>
        <taxon>Ecdysozoa</taxon>
        <taxon>Nematoda</taxon>
        <taxon>Chromadorea</taxon>
        <taxon>Rhabditida</taxon>
        <taxon>Rhabditina</taxon>
        <taxon>Rhabditomorpha</taxon>
        <taxon>Strongyloidea</taxon>
        <taxon>Strongylidae</taxon>
        <taxon>Strongylus</taxon>
    </lineage>
</organism>
<dbReference type="EMBL" id="UYYB01105292">
    <property type="protein sequence ID" value="VDM79486.1"/>
    <property type="molecule type" value="Genomic_DNA"/>
</dbReference>